<dbReference type="PANTHER" id="PTHR23276:SF2">
    <property type="entry name" value="PROTEIN PRRC1"/>
    <property type="match status" value="1"/>
</dbReference>
<dbReference type="GO" id="GO:0034237">
    <property type="term" value="F:protein kinase A regulatory subunit binding"/>
    <property type="evidence" value="ECO:0007669"/>
    <property type="project" value="TreeGrafter"/>
</dbReference>
<sequence>MLQEDSNGESSFEFVDKKNQSSNNAEKTESLGTLSSVSSAYSIPSPSLVNIPTGNLLSNVPPPSTIPDFTLWPSPTTSAESSGAMPPGTPQTVLSHPQHIATTQPTVSAIPLHTDQFPSTQFSAAIPPSKGIQHGSLPQHAANESEHASGGIMGIFKEAFSSGGVLSKMAEKAKSSVDSIITTLDPQMSEYIYSGGDTEVTVTSENVEEVEAVREAFHSTFGKAWVNGIKLNVPGTKPQAVGLENGINNAEEKLNYSLKYPSTPTVAIENILLQQSDNWFDLSVLILKDTEKQITVRTFSQATPIPVDKILKEIDSVKPEYKSFSIEEKLATYLQTKPNWQTNISGLTRKEVVLLAAKCLVKMYKDQLSLIK</sequence>
<comment type="caution">
    <text evidence="2">The sequence shown here is derived from an EMBL/GenBank/DDBJ whole genome shotgun (WGS) entry which is preliminary data.</text>
</comment>
<evidence type="ECO:0000313" key="2">
    <source>
        <dbReference type="EMBL" id="KAJ8943045.1"/>
    </source>
</evidence>
<feature type="region of interest" description="Disordered" evidence="1">
    <location>
        <begin position="68"/>
        <end position="95"/>
    </location>
</feature>
<evidence type="ECO:0000313" key="3">
    <source>
        <dbReference type="Proteomes" id="UP001162162"/>
    </source>
</evidence>
<name>A0AAV8XWC0_9CUCU</name>
<accession>A0AAV8XWC0</accession>
<dbReference type="Proteomes" id="UP001162162">
    <property type="component" value="Unassembled WGS sequence"/>
</dbReference>
<protein>
    <submittedName>
        <fullName evidence="2">Uncharacterized protein</fullName>
    </submittedName>
</protein>
<organism evidence="2 3">
    <name type="scientific">Aromia moschata</name>
    <dbReference type="NCBI Taxonomy" id="1265417"/>
    <lineage>
        <taxon>Eukaryota</taxon>
        <taxon>Metazoa</taxon>
        <taxon>Ecdysozoa</taxon>
        <taxon>Arthropoda</taxon>
        <taxon>Hexapoda</taxon>
        <taxon>Insecta</taxon>
        <taxon>Pterygota</taxon>
        <taxon>Neoptera</taxon>
        <taxon>Endopterygota</taxon>
        <taxon>Coleoptera</taxon>
        <taxon>Polyphaga</taxon>
        <taxon>Cucujiformia</taxon>
        <taxon>Chrysomeloidea</taxon>
        <taxon>Cerambycidae</taxon>
        <taxon>Cerambycinae</taxon>
        <taxon>Callichromatini</taxon>
        <taxon>Aromia</taxon>
    </lineage>
</organism>
<dbReference type="EMBL" id="JAPWTK010000304">
    <property type="protein sequence ID" value="KAJ8943045.1"/>
    <property type="molecule type" value="Genomic_DNA"/>
</dbReference>
<gene>
    <name evidence="2" type="ORF">NQ318_022589</name>
</gene>
<reference evidence="2" key="1">
    <citation type="journal article" date="2023" name="Insect Mol. Biol.">
        <title>Genome sequencing provides insights into the evolution of gene families encoding plant cell wall-degrading enzymes in longhorned beetles.</title>
        <authorList>
            <person name="Shin N.R."/>
            <person name="Okamura Y."/>
            <person name="Kirsch R."/>
            <person name="Pauchet Y."/>
        </authorList>
    </citation>
    <scope>NUCLEOTIDE SEQUENCE</scope>
    <source>
        <strain evidence="2">AMC_N1</strain>
    </source>
</reference>
<keyword evidence="3" id="KW-1185">Reference proteome</keyword>
<dbReference type="GO" id="GO:0005737">
    <property type="term" value="C:cytoplasm"/>
    <property type="evidence" value="ECO:0007669"/>
    <property type="project" value="TreeGrafter"/>
</dbReference>
<feature type="compositionally biased region" description="Polar residues" evidence="1">
    <location>
        <begin position="1"/>
        <end position="10"/>
    </location>
</feature>
<feature type="region of interest" description="Disordered" evidence="1">
    <location>
        <begin position="1"/>
        <end position="37"/>
    </location>
</feature>
<dbReference type="InterPro" id="IPR029001">
    <property type="entry name" value="ITPase-like_fam"/>
</dbReference>
<feature type="compositionally biased region" description="Polar residues" evidence="1">
    <location>
        <begin position="20"/>
        <end position="33"/>
    </location>
</feature>
<dbReference type="InterPro" id="IPR026534">
    <property type="entry name" value="PRRC1"/>
</dbReference>
<dbReference type="AlphaFoldDB" id="A0AAV8XWC0"/>
<proteinExistence type="predicted"/>
<dbReference type="Gene3D" id="3.90.950.10">
    <property type="match status" value="1"/>
</dbReference>
<evidence type="ECO:0000256" key="1">
    <source>
        <dbReference type="SAM" id="MobiDB-lite"/>
    </source>
</evidence>
<dbReference type="PANTHER" id="PTHR23276">
    <property type="entry name" value="PROTEIN PRRC1"/>
    <property type="match status" value="1"/>
</dbReference>
<dbReference type="SUPFAM" id="SSF52972">
    <property type="entry name" value="ITPase-like"/>
    <property type="match status" value="1"/>
</dbReference>